<dbReference type="Proteomes" id="UP000006753">
    <property type="component" value="Unassembled WGS sequence"/>
</dbReference>
<accession>K1X6V3</accession>
<name>K1X6V3_MARBU</name>
<feature type="region of interest" description="Disordered" evidence="1">
    <location>
        <begin position="113"/>
        <end position="162"/>
    </location>
</feature>
<dbReference type="OrthoDB" id="10373676at2759"/>
<evidence type="ECO:0000313" key="2">
    <source>
        <dbReference type="EMBL" id="EKD20832.1"/>
    </source>
</evidence>
<sequence length="296" mass="33410">MTLMESESEAIVTSLNLASSSAYHAIISAPYHYRRYYMRNPRATNVLRAFYPRLGLTANSRTSAGGRHFCTSGENMDSRDRQRKGYGLPEALERRGPNEFEDILMEGADHRVADPLDVDGSTPAPAPPAGPSKKRLASPSSFHDSKRKRKRQKRIKTEENVNWSQSRAIPTDIVSADKIRVRLPAATLENSEYKRQKGIKTEEENVNWGRSRAIPTDLVSADEIRVQLPAAAVYQQRRQQQRDVWVAIAGAFAAARAQLHGEDLELFEALFERPVAGMSPNEQIDRWIRGTHERWG</sequence>
<protein>
    <submittedName>
        <fullName evidence="2">Uncharacterized protein</fullName>
    </submittedName>
</protein>
<feature type="compositionally biased region" description="Basic residues" evidence="1">
    <location>
        <begin position="145"/>
        <end position="154"/>
    </location>
</feature>
<dbReference type="EMBL" id="JH921429">
    <property type="protein sequence ID" value="EKD20832.1"/>
    <property type="molecule type" value="Genomic_DNA"/>
</dbReference>
<keyword evidence="3" id="KW-1185">Reference proteome</keyword>
<evidence type="ECO:0000256" key="1">
    <source>
        <dbReference type="SAM" id="MobiDB-lite"/>
    </source>
</evidence>
<dbReference type="AlphaFoldDB" id="K1X6V3"/>
<dbReference type="InParanoid" id="K1X6V3"/>
<evidence type="ECO:0000313" key="3">
    <source>
        <dbReference type="Proteomes" id="UP000006753"/>
    </source>
</evidence>
<organism evidence="2 3">
    <name type="scientific">Marssonina brunnea f. sp. multigermtubi (strain MB_m1)</name>
    <name type="common">Marssonina leaf spot fungus</name>
    <dbReference type="NCBI Taxonomy" id="1072389"/>
    <lineage>
        <taxon>Eukaryota</taxon>
        <taxon>Fungi</taxon>
        <taxon>Dikarya</taxon>
        <taxon>Ascomycota</taxon>
        <taxon>Pezizomycotina</taxon>
        <taxon>Leotiomycetes</taxon>
        <taxon>Helotiales</taxon>
        <taxon>Drepanopezizaceae</taxon>
        <taxon>Drepanopeziza</taxon>
    </lineage>
</organism>
<gene>
    <name evidence="2" type="ORF">MBM_01514</name>
</gene>
<reference evidence="2 3" key="1">
    <citation type="journal article" date="2012" name="BMC Genomics">
        <title>Sequencing the genome of Marssonina brunnea reveals fungus-poplar co-evolution.</title>
        <authorList>
            <person name="Zhu S."/>
            <person name="Cao Y.-Z."/>
            <person name="Jiang C."/>
            <person name="Tan B.-Y."/>
            <person name="Wang Z."/>
            <person name="Feng S."/>
            <person name="Zhang L."/>
            <person name="Su X.-H."/>
            <person name="Brejova B."/>
            <person name="Vinar T."/>
            <person name="Xu M."/>
            <person name="Wang M.-X."/>
            <person name="Zhang S.-G."/>
            <person name="Huang M.-R."/>
            <person name="Wu R."/>
            <person name="Zhou Y."/>
        </authorList>
    </citation>
    <scope>NUCLEOTIDE SEQUENCE [LARGE SCALE GENOMIC DNA]</scope>
    <source>
        <strain evidence="2 3">MB_m1</strain>
    </source>
</reference>
<dbReference type="KEGG" id="mbe:MBM_01514"/>
<dbReference type="GeneID" id="18757449"/>
<dbReference type="HOGENOM" id="CLU_940334_0_0_1"/>
<proteinExistence type="predicted"/>